<keyword evidence="1" id="KW-0472">Membrane</keyword>
<feature type="transmembrane region" description="Helical" evidence="1">
    <location>
        <begin position="25"/>
        <end position="43"/>
    </location>
</feature>
<reference evidence="2" key="1">
    <citation type="submission" date="2020-11" db="EMBL/GenBank/DDBJ databases">
        <title>Sequencing the genomes of 1000 actinobacteria strains.</title>
        <authorList>
            <person name="Klenk H.-P."/>
        </authorList>
    </citation>
    <scope>NUCLEOTIDE SEQUENCE</scope>
    <source>
        <strain evidence="2">DSM 26152</strain>
    </source>
</reference>
<gene>
    <name evidence="2" type="ORF">IW252_000750</name>
</gene>
<keyword evidence="1" id="KW-1133">Transmembrane helix</keyword>
<protein>
    <recommendedName>
        <fullName evidence="4">DUF4245 domain-containing protein</fullName>
    </recommendedName>
</protein>
<dbReference type="AlphaFoldDB" id="A0A931D8J1"/>
<dbReference type="Proteomes" id="UP000625033">
    <property type="component" value="Unassembled WGS sequence"/>
</dbReference>
<accession>A0A931D8J1</accession>
<keyword evidence="1" id="KW-0812">Transmembrane</keyword>
<organism evidence="2 3">
    <name type="scientific">Zhihengliuella flava</name>
    <dbReference type="NCBI Taxonomy" id="1285193"/>
    <lineage>
        <taxon>Bacteria</taxon>
        <taxon>Bacillati</taxon>
        <taxon>Actinomycetota</taxon>
        <taxon>Actinomycetes</taxon>
        <taxon>Micrococcales</taxon>
        <taxon>Micrococcaceae</taxon>
        <taxon>Zhihengliuella</taxon>
    </lineage>
</organism>
<proteinExistence type="predicted"/>
<dbReference type="InterPro" id="IPR025339">
    <property type="entry name" value="DUF4245"/>
</dbReference>
<comment type="caution">
    <text evidence="2">The sequence shown here is derived from an EMBL/GenBank/DDBJ whole genome shotgun (WGS) entry which is preliminary data.</text>
</comment>
<sequence length="192" mass="20553">MSDEELPKPILTQAQAKRANQTLKGMVISVLLTLAVVIPVMFLNPFNQENNFDPNVDVDAVAAQAEQAASFTPVVAEVPPEWTANFARWKSGTSDGVSYWEVGYLTTDEGFVWIKQTDAANPTWISQHADSAPVTGSRSIGGVDWEERETLDEDGVRSVTLVGEVAGTTVLLNSDSGSEDLKTAAEAVIAAA</sequence>
<evidence type="ECO:0000313" key="2">
    <source>
        <dbReference type="EMBL" id="MBG6083983.1"/>
    </source>
</evidence>
<evidence type="ECO:0008006" key="4">
    <source>
        <dbReference type="Google" id="ProtNLM"/>
    </source>
</evidence>
<dbReference type="RefSeq" id="WP_196835355.1">
    <property type="nucleotide sequence ID" value="NZ_JADOTZ010000001.1"/>
</dbReference>
<dbReference type="Pfam" id="PF14030">
    <property type="entry name" value="DUF4245"/>
    <property type="match status" value="1"/>
</dbReference>
<name>A0A931D8J1_9MICC</name>
<keyword evidence="3" id="KW-1185">Reference proteome</keyword>
<evidence type="ECO:0000313" key="3">
    <source>
        <dbReference type="Proteomes" id="UP000625033"/>
    </source>
</evidence>
<dbReference type="EMBL" id="JADOTZ010000001">
    <property type="protein sequence ID" value="MBG6083983.1"/>
    <property type="molecule type" value="Genomic_DNA"/>
</dbReference>
<evidence type="ECO:0000256" key="1">
    <source>
        <dbReference type="SAM" id="Phobius"/>
    </source>
</evidence>